<dbReference type="OrthoDB" id="2663102at2"/>
<feature type="transmembrane region" description="Helical" evidence="5">
    <location>
        <begin position="121"/>
        <end position="140"/>
    </location>
</feature>
<dbReference type="PANTHER" id="PTHR37422">
    <property type="entry name" value="TEICHURONIC ACID BIOSYNTHESIS PROTEIN TUAE"/>
    <property type="match status" value="1"/>
</dbReference>
<keyword evidence="3 5" id="KW-1133">Transmembrane helix</keyword>
<dbReference type="AlphaFoldDB" id="A0A1C1A601"/>
<feature type="transmembrane region" description="Helical" evidence="5">
    <location>
        <begin position="146"/>
        <end position="167"/>
    </location>
</feature>
<dbReference type="PANTHER" id="PTHR37422:SF13">
    <property type="entry name" value="LIPOPOLYSACCHARIDE BIOSYNTHESIS PROTEIN PA4999-RELATED"/>
    <property type="match status" value="1"/>
</dbReference>
<dbReference type="InterPro" id="IPR007016">
    <property type="entry name" value="O-antigen_ligase-rel_domated"/>
</dbReference>
<keyword evidence="2 5" id="KW-0812">Transmembrane</keyword>
<dbReference type="EMBL" id="LYPC01000012">
    <property type="protein sequence ID" value="OCT15931.1"/>
    <property type="molecule type" value="Genomic_DNA"/>
</dbReference>
<feature type="transmembrane region" description="Helical" evidence="5">
    <location>
        <begin position="68"/>
        <end position="87"/>
    </location>
</feature>
<evidence type="ECO:0000313" key="7">
    <source>
        <dbReference type="EMBL" id="OCT15931.1"/>
    </source>
</evidence>
<organism evidence="7 8">
    <name type="scientific">Paenibacillus pectinilyticus</name>
    <dbReference type="NCBI Taxonomy" id="512399"/>
    <lineage>
        <taxon>Bacteria</taxon>
        <taxon>Bacillati</taxon>
        <taxon>Bacillota</taxon>
        <taxon>Bacilli</taxon>
        <taxon>Bacillales</taxon>
        <taxon>Paenibacillaceae</taxon>
        <taxon>Paenibacillus</taxon>
    </lineage>
</organism>
<evidence type="ECO:0000259" key="6">
    <source>
        <dbReference type="Pfam" id="PF04932"/>
    </source>
</evidence>
<keyword evidence="8" id="KW-1185">Reference proteome</keyword>
<evidence type="ECO:0000256" key="5">
    <source>
        <dbReference type="SAM" id="Phobius"/>
    </source>
</evidence>
<feature type="transmembrane region" description="Helical" evidence="5">
    <location>
        <begin position="179"/>
        <end position="199"/>
    </location>
</feature>
<feature type="transmembrane region" description="Helical" evidence="5">
    <location>
        <begin position="93"/>
        <end position="114"/>
    </location>
</feature>
<feature type="domain" description="O-antigen ligase-related" evidence="6">
    <location>
        <begin position="208"/>
        <end position="361"/>
    </location>
</feature>
<proteinExistence type="predicted"/>
<evidence type="ECO:0000256" key="4">
    <source>
        <dbReference type="ARBA" id="ARBA00023136"/>
    </source>
</evidence>
<feature type="transmembrane region" description="Helical" evidence="5">
    <location>
        <begin position="40"/>
        <end position="59"/>
    </location>
</feature>
<comment type="subcellular location">
    <subcellularLocation>
        <location evidence="1">Membrane</location>
        <topology evidence="1">Multi-pass membrane protein</topology>
    </subcellularLocation>
</comment>
<feature type="transmembrane region" description="Helical" evidence="5">
    <location>
        <begin position="205"/>
        <end position="238"/>
    </location>
</feature>
<reference evidence="8" key="1">
    <citation type="submission" date="2016-05" db="EMBL/GenBank/DDBJ databases">
        <title>Paenibacillus oryzae. sp. nov., isolated from the rice root.</title>
        <authorList>
            <person name="Zhang J."/>
            <person name="Zhang X."/>
        </authorList>
    </citation>
    <scope>NUCLEOTIDE SEQUENCE [LARGE SCALE GENOMIC DNA]</scope>
    <source>
        <strain evidence="8">KCTC13222</strain>
    </source>
</reference>
<feature type="transmembrane region" description="Helical" evidence="5">
    <location>
        <begin position="406"/>
        <end position="425"/>
    </location>
</feature>
<name>A0A1C1A601_9BACL</name>
<gene>
    <name evidence="7" type="ORF">A8709_09925</name>
</gene>
<feature type="transmembrane region" description="Helical" evidence="5">
    <location>
        <begin position="437"/>
        <end position="461"/>
    </location>
</feature>
<comment type="caution">
    <text evidence="7">The sequence shown here is derived from an EMBL/GenBank/DDBJ whole genome shotgun (WGS) entry which is preliminary data.</text>
</comment>
<evidence type="ECO:0000256" key="1">
    <source>
        <dbReference type="ARBA" id="ARBA00004141"/>
    </source>
</evidence>
<feature type="transmembrane region" description="Helical" evidence="5">
    <location>
        <begin position="381"/>
        <end position="400"/>
    </location>
</feature>
<feature type="transmembrane region" description="Helical" evidence="5">
    <location>
        <begin position="349"/>
        <end position="369"/>
    </location>
</feature>
<accession>A0A1C1A601</accession>
<dbReference type="Pfam" id="PF04932">
    <property type="entry name" value="Wzy_C"/>
    <property type="match status" value="1"/>
</dbReference>
<evidence type="ECO:0000256" key="2">
    <source>
        <dbReference type="ARBA" id="ARBA00022692"/>
    </source>
</evidence>
<protein>
    <recommendedName>
        <fullName evidence="6">O-antigen ligase-related domain-containing protein</fullName>
    </recommendedName>
</protein>
<dbReference type="GO" id="GO:0016020">
    <property type="term" value="C:membrane"/>
    <property type="evidence" value="ECO:0007669"/>
    <property type="project" value="UniProtKB-SubCell"/>
</dbReference>
<feature type="transmembrane region" description="Helical" evidence="5">
    <location>
        <begin position="259"/>
        <end position="278"/>
    </location>
</feature>
<evidence type="ECO:0000256" key="3">
    <source>
        <dbReference type="ARBA" id="ARBA00022989"/>
    </source>
</evidence>
<dbReference type="InterPro" id="IPR051533">
    <property type="entry name" value="WaaL-like"/>
</dbReference>
<evidence type="ECO:0000313" key="8">
    <source>
        <dbReference type="Proteomes" id="UP000093309"/>
    </source>
</evidence>
<keyword evidence="4 5" id="KW-0472">Membrane</keyword>
<dbReference type="Proteomes" id="UP000093309">
    <property type="component" value="Unassembled WGS sequence"/>
</dbReference>
<sequence>MKSRNIASNFAKFLNGVNIPIVRQVKHIQEQAVPTFSRNWISIFSLVVLILFFTLSFFMQGLLFKHQYLVVIGGLYMSATAIFLTRGKITFHPALYAIVAFVCYYFVAATYAINQQEALAAAFRVAIFLPLAVLGLQLTFAHRLALVRALVYLCSCLVVWGVIFNQFRDGRFEGTLDYANAWGILLLTVFVMSLMLAAIENKLHYIWLCVLLGVGILLTESRTVLVLFVITVPIQYAAFGKENRRLISTFLIKSIRTNAIVNAAILFFTVLAALFIYTNHAMSLDRLLQINTHASEWTTRLGYYHDAWQMIINSPLLGYGGGAWNILQYQYQTAAYTVLYLHNHWLETWIDIGLIGVMVFLFMVGLMIWKGISNYKQSTGAAKIWTASCLTGFGCLLVHSTVDFTFSYPVLFGLWMLLGLMIPASSNKTAPTVAKPVIWTFRIPLTVVLLLISILSIRLGMSEALFRQAEQAPHESKTIQQAIQLLEHSASLTFFPVEQHTSIAYFLLQDYLNTKQASNLNRAASEIDKAFLTNPQDVHALFLRCQIAYAQGHRTEAKQELQLLSLRFPFRTDIQIELQKWNQSH</sequence>
<dbReference type="STRING" id="512399.A8709_09925"/>